<protein>
    <submittedName>
        <fullName evidence="1">Uncharacterized protein</fullName>
    </submittedName>
</protein>
<gene>
    <name evidence="1" type="ORF">ACFQZW_11490</name>
</gene>
<evidence type="ECO:0000313" key="2">
    <source>
        <dbReference type="Proteomes" id="UP001597032"/>
    </source>
</evidence>
<keyword evidence="2" id="KW-1185">Reference proteome</keyword>
<evidence type="ECO:0000313" key="1">
    <source>
        <dbReference type="EMBL" id="MFD0762705.1"/>
    </source>
</evidence>
<sequence length="433" mass="49929">MSQDLRHIKGFKIETLPFELEKVGDLMYFDGSLMSVYKDINNNPFIFDWVDSNEEFNRWLVYQINSTSLNSYIIRECTHFNLLNNPLNSIVFVLDKDNENVIRNCQICSPNNLPYDYLPDSGLKFEEDDSRNLELIIENFELDLTSAQLETKVFDILEEAKKSSEELINIHIKSTNRKVGYGKIYSSILGKALTNYTDLNKATALNIYDTKAKIPIEERPRRKKGELKSIKEMGELEFVYAKAASFSIFLRPITKQTELFDNQTSSEKITQTLFQLFDASKDLETLREFKTTLNEDMLNSYNSFLKEIKEDDIVINVQYANPINETVLIDTFNSTKANNILGNLNSLEFENVKEIKTKGVYKALDSIYSSFKFESFDGDIYSGKFSKQLKDGVHFLNLQDTYQVTIEVLETKKSGKKGIKEKDTIVSSVKVEE</sequence>
<name>A0ABW2Z8A9_9FLAO</name>
<dbReference type="RefSeq" id="WP_386783129.1">
    <property type="nucleotide sequence ID" value="NZ_JBHTIC010000017.1"/>
</dbReference>
<comment type="caution">
    <text evidence="1">The sequence shown here is derived from an EMBL/GenBank/DDBJ whole genome shotgun (WGS) entry which is preliminary data.</text>
</comment>
<proteinExistence type="predicted"/>
<accession>A0ABW2Z8A9</accession>
<organism evidence="1 2">
    <name type="scientific">Lutibacter aestuarii</name>
    <dbReference type="NCBI Taxonomy" id="861111"/>
    <lineage>
        <taxon>Bacteria</taxon>
        <taxon>Pseudomonadati</taxon>
        <taxon>Bacteroidota</taxon>
        <taxon>Flavobacteriia</taxon>
        <taxon>Flavobacteriales</taxon>
        <taxon>Flavobacteriaceae</taxon>
        <taxon>Lutibacter</taxon>
    </lineage>
</organism>
<reference evidence="2" key="1">
    <citation type="journal article" date="2019" name="Int. J. Syst. Evol. Microbiol.">
        <title>The Global Catalogue of Microorganisms (GCM) 10K type strain sequencing project: providing services to taxonomists for standard genome sequencing and annotation.</title>
        <authorList>
            <consortium name="The Broad Institute Genomics Platform"/>
            <consortium name="The Broad Institute Genome Sequencing Center for Infectious Disease"/>
            <person name="Wu L."/>
            <person name="Ma J."/>
        </authorList>
    </citation>
    <scope>NUCLEOTIDE SEQUENCE [LARGE SCALE GENOMIC DNA]</scope>
    <source>
        <strain evidence="2">CCUG 60022</strain>
    </source>
</reference>
<dbReference type="Proteomes" id="UP001597032">
    <property type="component" value="Unassembled WGS sequence"/>
</dbReference>
<dbReference type="EMBL" id="JBHTIC010000017">
    <property type="protein sequence ID" value="MFD0762705.1"/>
    <property type="molecule type" value="Genomic_DNA"/>
</dbReference>